<name>U2ZZ57_VIBPR</name>
<evidence type="ECO:0000313" key="4">
    <source>
        <dbReference type="Proteomes" id="UP000016570"/>
    </source>
</evidence>
<comment type="caution">
    <text evidence="3">The sequence shown here is derived from an EMBL/GenBank/DDBJ whole genome shotgun (WGS) entry which is preliminary data.</text>
</comment>
<keyword evidence="1" id="KW-1133">Transmembrane helix</keyword>
<evidence type="ECO:0000313" key="3">
    <source>
        <dbReference type="EMBL" id="GAD66720.1"/>
    </source>
</evidence>
<feature type="domain" description="TadE-like" evidence="2">
    <location>
        <begin position="7"/>
        <end position="47"/>
    </location>
</feature>
<dbReference type="InterPro" id="IPR012495">
    <property type="entry name" value="TadE-like_dom"/>
</dbReference>
<dbReference type="EMBL" id="BATJ01000005">
    <property type="protein sequence ID" value="GAD66720.1"/>
    <property type="molecule type" value="Genomic_DNA"/>
</dbReference>
<reference evidence="3 4" key="1">
    <citation type="submission" date="2013-09" db="EMBL/GenBank/DDBJ databases">
        <title>Whole genome shotgun sequence of Vibrio proteolyticus NBRC 13287.</title>
        <authorList>
            <person name="Isaki S."/>
            <person name="Hosoyama A."/>
            <person name="Numata M."/>
            <person name="Hashimoto M."/>
            <person name="Hosoyama Y."/>
            <person name="Tsuchikane K."/>
            <person name="Noguchi M."/>
            <person name="Hirakata S."/>
            <person name="Ichikawa N."/>
            <person name="Ohji S."/>
            <person name="Yamazoe A."/>
            <person name="Fujita N."/>
        </authorList>
    </citation>
    <scope>NUCLEOTIDE SEQUENCE [LARGE SCALE GENOMIC DNA]</scope>
    <source>
        <strain evidence="3 4">NBRC 13287</strain>
    </source>
</reference>
<dbReference type="RefSeq" id="WP_021704698.1">
    <property type="nucleotide sequence ID" value="NZ_BATJ01000005.1"/>
</dbReference>
<keyword evidence="1" id="KW-0472">Membrane</keyword>
<dbReference type="STRING" id="1219065.VPR01S_05_00150"/>
<dbReference type="Proteomes" id="UP000016570">
    <property type="component" value="Unassembled WGS sequence"/>
</dbReference>
<dbReference type="AlphaFoldDB" id="U2ZZ57"/>
<accession>U2ZZ57</accession>
<protein>
    <recommendedName>
        <fullName evidence="2">TadE-like domain-containing protein</fullName>
    </recommendedName>
</protein>
<organism evidence="3 4">
    <name type="scientific">Vibrio proteolyticus NBRC 13287</name>
    <dbReference type="NCBI Taxonomy" id="1219065"/>
    <lineage>
        <taxon>Bacteria</taxon>
        <taxon>Pseudomonadati</taxon>
        <taxon>Pseudomonadota</taxon>
        <taxon>Gammaproteobacteria</taxon>
        <taxon>Vibrionales</taxon>
        <taxon>Vibrionaceae</taxon>
        <taxon>Vibrio</taxon>
    </lineage>
</organism>
<dbReference type="Pfam" id="PF07811">
    <property type="entry name" value="TadE"/>
    <property type="match status" value="1"/>
</dbReference>
<proteinExistence type="predicted"/>
<sequence length="175" mass="19579">MRKKQKGSLTIEAAMGIPIFLAIVFGWVEICIMTFSMSMTDNALTTAVMRVKKAGDSSNSNTVNYSQMIQHELAKAGGSLWSNVVEPGSVKIKVHYFRNYDSFLKCTDQFSSADECPERKDDPVDMAIAVYDLKYNYDPIVSIWFPTMAIRREVVTIQEYERCAFKIGQGAGCAS</sequence>
<dbReference type="eggNOG" id="COG4961">
    <property type="taxonomic scope" value="Bacteria"/>
</dbReference>
<evidence type="ECO:0000256" key="1">
    <source>
        <dbReference type="SAM" id="Phobius"/>
    </source>
</evidence>
<feature type="transmembrane region" description="Helical" evidence="1">
    <location>
        <begin position="9"/>
        <end position="28"/>
    </location>
</feature>
<gene>
    <name evidence="3" type="ORF">VPR01S_05_00150</name>
</gene>
<evidence type="ECO:0000259" key="2">
    <source>
        <dbReference type="Pfam" id="PF07811"/>
    </source>
</evidence>
<keyword evidence="4" id="KW-1185">Reference proteome</keyword>
<keyword evidence="1" id="KW-0812">Transmembrane</keyword>